<dbReference type="Proteomes" id="UP000001351">
    <property type="component" value="Chromosome"/>
</dbReference>
<dbReference type="PANTHER" id="PTHR43289:SF6">
    <property type="entry name" value="SERINE_THREONINE-PROTEIN KINASE NEKL-3"/>
    <property type="match status" value="1"/>
</dbReference>
<dbReference type="eggNOG" id="COG0515">
    <property type="taxonomic scope" value="Bacteria"/>
</dbReference>
<name>E3FDZ9_STIAD</name>
<dbReference type="InterPro" id="IPR011009">
    <property type="entry name" value="Kinase-like_dom_sf"/>
</dbReference>
<dbReference type="CDD" id="cd14014">
    <property type="entry name" value="STKc_PknB_like"/>
    <property type="match status" value="1"/>
</dbReference>
<evidence type="ECO:0000256" key="2">
    <source>
        <dbReference type="ARBA" id="ARBA00022741"/>
    </source>
</evidence>
<feature type="domain" description="Protein kinase" evidence="5">
    <location>
        <begin position="1"/>
        <end position="256"/>
    </location>
</feature>
<dbReference type="AlphaFoldDB" id="E3FDZ9"/>
<dbReference type="InterPro" id="IPR000719">
    <property type="entry name" value="Prot_kinase_dom"/>
</dbReference>
<proteinExistence type="predicted"/>
<dbReference type="KEGG" id="sur:STAUR_4824"/>
<protein>
    <submittedName>
        <fullName evidence="6">Serine/threonine protein kinase</fullName>
    </submittedName>
</protein>
<dbReference type="GO" id="GO:0005524">
    <property type="term" value="F:ATP binding"/>
    <property type="evidence" value="ECO:0007669"/>
    <property type="project" value="UniProtKB-KW"/>
</dbReference>
<dbReference type="EMBL" id="CP002271">
    <property type="protein sequence ID" value="ADO72602.1"/>
    <property type="molecule type" value="Genomic_DNA"/>
</dbReference>
<dbReference type="Gene3D" id="1.10.510.10">
    <property type="entry name" value="Transferase(Phosphotransferase) domain 1"/>
    <property type="match status" value="1"/>
</dbReference>
<accession>E3FDZ9</accession>
<keyword evidence="2" id="KW-0547">Nucleotide-binding</keyword>
<gene>
    <name evidence="6" type="ordered locus">STAUR_4824</name>
</gene>
<sequence length="315" mass="35099">MNRQRFVDQVRLAFLLHHPAIAQVHHLKIHQGEPHVIMEHVDGPSLDTVLNLVAMLERPVSSAFALYVTVEVADALHHAHTLPGEQGTPLGIIHRDVSPRNIYLDAYGAVKLTHFGAAYSLIVGREETPHLLLKGDVAYASPEYLRREHLAPSSDVFALGLVLVELLTGRHLFNVDDAGEARSLFLRPGEQVPKPEESPSLPFALMRNLIEHYEPDDVEKAVRGLPESVKAIIHKALRRDPAQRYVTAAEMRDALLGALAQMPRPYGRKEVHEEVLQLISDASAHRDRLELPQEGIFPEGLDAHELFVRPEGPPP</sequence>
<keyword evidence="6" id="KW-0723">Serine/threonine-protein kinase</keyword>
<dbReference type="SUPFAM" id="SSF56112">
    <property type="entry name" value="Protein kinase-like (PK-like)"/>
    <property type="match status" value="1"/>
</dbReference>
<keyword evidence="1" id="KW-0808">Transferase</keyword>
<dbReference type="HOGENOM" id="CLU_000288_147_1_7"/>
<reference evidence="6 7" key="1">
    <citation type="journal article" date="2011" name="Mol. Biol. Evol.">
        <title>Comparative genomic analysis of fruiting body formation in Myxococcales.</title>
        <authorList>
            <person name="Huntley S."/>
            <person name="Hamann N."/>
            <person name="Wegener-Feldbrugge S."/>
            <person name="Treuner-Lange A."/>
            <person name="Kube M."/>
            <person name="Reinhardt R."/>
            <person name="Klages S."/>
            <person name="Muller R."/>
            <person name="Ronning C.M."/>
            <person name="Nierman W.C."/>
            <person name="Sogaard-Andersen L."/>
        </authorList>
    </citation>
    <scope>NUCLEOTIDE SEQUENCE [LARGE SCALE GENOMIC DNA]</scope>
    <source>
        <strain evidence="6 7">DW4/3-1</strain>
    </source>
</reference>
<keyword evidence="3 6" id="KW-0418">Kinase</keyword>
<organism evidence="6 7">
    <name type="scientific">Stigmatella aurantiaca (strain DW4/3-1)</name>
    <dbReference type="NCBI Taxonomy" id="378806"/>
    <lineage>
        <taxon>Bacteria</taxon>
        <taxon>Pseudomonadati</taxon>
        <taxon>Myxococcota</taxon>
        <taxon>Myxococcia</taxon>
        <taxon>Myxococcales</taxon>
        <taxon>Cystobacterineae</taxon>
        <taxon>Archangiaceae</taxon>
        <taxon>Stigmatella</taxon>
    </lineage>
</organism>
<evidence type="ECO:0000259" key="5">
    <source>
        <dbReference type="PROSITE" id="PS50011"/>
    </source>
</evidence>
<evidence type="ECO:0000256" key="4">
    <source>
        <dbReference type="ARBA" id="ARBA00022840"/>
    </source>
</evidence>
<dbReference type="PANTHER" id="PTHR43289">
    <property type="entry name" value="MITOGEN-ACTIVATED PROTEIN KINASE KINASE KINASE 20-RELATED"/>
    <property type="match status" value="1"/>
</dbReference>
<dbReference type="InterPro" id="IPR008266">
    <property type="entry name" value="Tyr_kinase_AS"/>
</dbReference>
<keyword evidence="4" id="KW-0067">ATP-binding</keyword>
<dbReference type="PROSITE" id="PS50011">
    <property type="entry name" value="PROTEIN_KINASE_DOM"/>
    <property type="match status" value="1"/>
</dbReference>
<dbReference type="Pfam" id="PF00069">
    <property type="entry name" value="Pkinase"/>
    <property type="match status" value="1"/>
</dbReference>
<evidence type="ECO:0000256" key="3">
    <source>
        <dbReference type="ARBA" id="ARBA00022777"/>
    </source>
</evidence>
<dbReference type="GO" id="GO:0004674">
    <property type="term" value="F:protein serine/threonine kinase activity"/>
    <property type="evidence" value="ECO:0007669"/>
    <property type="project" value="UniProtKB-KW"/>
</dbReference>
<dbReference type="PROSITE" id="PS00109">
    <property type="entry name" value="PROTEIN_KINASE_TYR"/>
    <property type="match status" value="1"/>
</dbReference>
<evidence type="ECO:0000313" key="6">
    <source>
        <dbReference type="EMBL" id="ADO72602.1"/>
    </source>
</evidence>
<evidence type="ECO:0000313" key="7">
    <source>
        <dbReference type="Proteomes" id="UP000001351"/>
    </source>
</evidence>
<keyword evidence="7" id="KW-1185">Reference proteome</keyword>
<dbReference type="STRING" id="378806.STAUR_4824"/>
<evidence type="ECO:0000256" key="1">
    <source>
        <dbReference type="ARBA" id="ARBA00022679"/>
    </source>
</evidence>